<dbReference type="InterPro" id="IPR001525">
    <property type="entry name" value="C5_MeTfrase"/>
</dbReference>
<dbReference type="EMBL" id="JF937090">
    <property type="protein sequence ID" value="AEK08178.1"/>
    <property type="molecule type" value="Genomic_DNA"/>
</dbReference>
<keyword evidence="1 3" id="KW-0489">Methyltransferase</keyword>
<proteinExistence type="predicted"/>
<evidence type="ECO:0000256" key="2">
    <source>
        <dbReference type="ARBA" id="ARBA00022679"/>
    </source>
</evidence>
<dbReference type="GO" id="GO:0008168">
    <property type="term" value="F:methyltransferase activity"/>
    <property type="evidence" value="ECO:0007669"/>
    <property type="project" value="UniProtKB-KW"/>
</dbReference>
<keyword evidence="2" id="KW-0808">Transferase</keyword>
<evidence type="ECO:0000256" key="1">
    <source>
        <dbReference type="ARBA" id="ARBA00022603"/>
    </source>
</evidence>
<evidence type="ECO:0000313" key="4">
    <source>
        <dbReference type="Proteomes" id="UP000008404"/>
    </source>
</evidence>
<reference evidence="3 4" key="1">
    <citation type="journal article" date="2012" name="J. Virol.">
        <title>Complete Genome Sequences of 138 Mycobacteriophages.</title>
        <authorList>
            <consortium name="the Science Education Alliance Phage Hunters Advancing Genomics and Evolutionary Science Program"/>
            <consortium name="the KwaZulu-Natal Research Institute for Tuberculosis and HIV Mycobacterial Genetics Course Students"/>
            <consortium name="the Phage Hunters Integrating Research and Education Program"/>
            <person name="Hatfull G.F."/>
        </authorList>
    </citation>
    <scope>NUCLEOTIDE SEQUENCE [LARGE SCALE GENOMIC DNA]</scope>
    <source>
        <strain evidence="3">Baka</strain>
    </source>
</reference>
<protein>
    <submittedName>
        <fullName evidence="3">DNA methyltransferase</fullName>
    </submittedName>
</protein>
<dbReference type="SUPFAM" id="SSF53335">
    <property type="entry name" value="S-adenosyl-L-methionine-dependent methyltransferases"/>
    <property type="match status" value="1"/>
</dbReference>
<keyword evidence="4" id="KW-1185">Reference proteome</keyword>
<dbReference type="KEGG" id="vg:40233028"/>
<dbReference type="GO" id="GO:0032259">
    <property type="term" value="P:methylation"/>
    <property type="evidence" value="ECO:0007669"/>
    <property type="project" value="UniProtKB-KW"/>
</dbReference>
<evidence type="ECO:0000313" key="3">
    <source>
        <dbReference type="EMBL" id="AEK08178.1"/>
    </source>
</evidence>
<gene>
    <name evidence="3" type="primary">121</name>
    <name evidence="3" type="ORF">PBI_BAKA_121</name>
</gene>
<dbReference type="GeneID" id="40233028"/>
<dbReference type="Proteomes" id="UP000008404">
    <property type="component" value="Segment"/>
</dbReference>
<dbReference type="Pfam" id="PF00145">
    <property type="entry name" value="DNA_methylase"/>
    <property type="match status" value="1"/>
</dbReference>
<dbReference type="Gene3D" id="3.40.50.150">
    <property type="entry name" value="Vaccinia Virus protein VP39"/>
    <property type="match status" value="1"/>
</dbReference>
<dbReference type="RefSeq" id="YP_009636292.1">
    <property type="nucleotide sequence ID" value="NC_042316.1"/>
</dbReference>
<name>G1D079_9CAUD</name>
<accession>G1D079</accession>
<dbReference type="InterPro" id="IPR029063">
    <property type="entry name" value="SAM-dependent_MTases_sf"/>
</dbReference>
<sequence length="207" mass="23327">MPRLLDLFSGAGGAGMGYHRAGFEVVGVDIDPQPNYPFEFHQSDALKFLLERHCEFDAFHASPPCQAFTNAQKIRGNEHPDFITATRSAFRLIGKPWVIENVPGAPLINPIELCGCLFEGLRTYRPRLFETSFRVEQPDHREHLAKTTKMGRPPKPGEFMHVVGNFSGVAQAREAMGIDWMTRDELRESIPPAYSEYIGKRLLLEVA</sequence>
<organism evidence="3 4">
    <name type="scientific">Mycobacterium phage Baka</name>
    <dbReference type="NCBI Taxonomy" id="2902882"/>
    <lineage>
        <taxon>Viruses</taxon>
        <taxon>Duplodnaviria</taxon>
        <taxon>Heunggongvirae</taxon>
        <taxon>Uroviricota</taxon>
        <taxon>Caudoviricetes</taxon>
        <taxon>Omegavirus</taxon>
        <taxon>Omegavirus baka</taxon>
    </lineage>
</organism>